<name>T2MBB0_HYDVU</name>
<organism evidence="9">
    <name type="scientific">Hydra vulgaris</name>
    <name type="common">Hydra</name>
    <name type="synonym">Hydra attenuata</name>
    <dbReference type="NCBI Taxonomy" id="6087"/>
    <lineage>
        <taxon>Eukaryota</taxon>
        <taxon>Metazoa</taxon>
        <taxon>Cnidaria</taxon>
        <taxon>Hydrozoa</taxon>
        <taxon>Hydroidolina</taxon>
        <taxon>Anthoathecata</taxon>
        <taxon>Aplanulata</taxon>
        <taxon>Hydridae</taxon>
        <taxon>Hydra</taxon>
    </lineage>
</organism>
<feature type="transmembrane region" description="Helical" evidence="7">
    <location>
        <begin position="245"/>
        <end position="263"/>
    </location>
</feature>
<reference evidence="9" key="1">
    <citation type="journal article" date="2013" name="Genome Biol. Evol.">
        <title>Punctuated emergences of genetic and phenotypic innovations in eumetazoan, bilaterian, euteleostome, and hominidae ancestors.</title>
        <authorList>
            <person name="Wenger Y."/>
            <person name="Galliot B."/>
        </authorList>
    </citation>
    <scope>NUCLEOTIDE SEQUENCE</scope>
    <source>
        <tissue evidence="9">Whole animals</tissue>
    </source>
</reference>
<dbReference type="Pfam" id="PF07810">
    <property type="entry name" value="TMC"/>
    <property type="match status" value="1"/>
</dbReference>
<accession>T2MBB0</accession>
<dbReference type="PANTHER" id="PTHR23302">
    <property type="entry name" value="TRANSMEMBRANE CHANNEL-RELATED"/>
    <property type="match status" value="1"/>
</dbReference>
<feature type="compositionally biased region" description="Polar residues" evidence="6">
    <location>
        <begin position="1"/>
        <end position="17"/>
    </location>
</feature>
<dbReference type="OrthoDB" id="1936208at2759"/>
<keyword evidence="3 7" id="KW-0812">Transmembrane</keyword>
<feature type="transmembrane region" description="Helical" evidence="7">
    <location>
        <begin position="567"/>
        <end position="588"/>
    </location>
</feature>
<comment type="similarity">
    <text evidence="2">Belongs to the TMC family.</text>
</comment>
<feature type="transmembrane region" description="Helical" evidence="7">
    <location>
        <begin position="519"/>
        <end position="544"/>
    </location>
</feature>
<feature type="domain" description="TMC" evidence="8">
    <location>
        <begin position="451"/>
        <end position="562"/>
    </location>
</feature>
<feature type="transmembrane region" description="Helical" evidence="7">
    <location>
        <begin position="156"/>
        <end position="177"/>
    </location>
</feature>
<feature type="transmembrane region" description="Helical" evidence="7">
    <location>
        <begin position="338"/>
        <end position="360"/>
    </location>
</feature>
<feature type="compositionally biased region" description="Polar residues" evidence="6">
    <location>
        <begin position="37"/>
        <end position="49"/>
    </location>
</feature>
<evidence type="ECO:0000256" key="2">
    <source>
        <dbReference type="ARBA" id="ARBA00006510"/>
    </source>
</evidence>
<feature type="transmembrane region" description="Helical" evidence="7">
    <location>
        <begin position="635"/>
        <end position="653"/>
    </location>
</feature>
<sequence>DDNCNQIFADMPSNTDPLRSLSTISRRSLRRSTSSSAHRQQLQGNNKDASQVLNLIDQQDDIDGSKTIKMLAAPMAKRKSIRNIQKLRRTSMKYPGKELSYWKALKLRTAMALALFKSRGKDWFNGLELWRGQFKEVEANFGNGVLSYFVFLKSLLFLNIGIFIVEFSFVVIPQILINHNLLRPNSNNTESCLKQVASYVNHSIANQMLDFVTGQGFINTTLMFYSNYGDQVVYSKSGHSYDIPFAYILVGGSYILLSLLMMVKNLSQGFTESVIESGGFFYSYCNKVFAGWDYCITNEKAVTLKNHCIYNDFETELAEEKRLELMKNRTRWDITKIYFMRSLVSLFVMLMLAGSIYVIIKSVEVSQNTNLNATGNSFVTIIKRWASSLTISILNIILPLLFDVLASFEQWSPRIELAMSLWRAVLLKLASVAVLIITLYTSYSNNDGQKCWENEIGAQMYNLIIIDFIISVALTIFTETGRKYLYRYADCGYNIGRKIGMQEFQIPQNVLDLVYGQSLLWIGSYFAPLLPVIGVLKLTIMFYVKKISLIYNCKQSSTSYQGARSNYFFTLLLLLSFLMCTVAVGWGLTRISTSCCGPFRKTEAKPNKIMLDIILERIAKWPNLISNIINFLRTTVFLFPLFIVIFLLLYYYYAMTKSHEKMIIILKDRLIMEGRDKRFLMDLLMRESLNKQTAADASLVPRM</sequence>
<evidence type="ECO:0000256" key="1">
    <source>
        <dbReference type="ARBA" id="ARBA00004141"/>
    </source>
</evidence>
<proteinExistence type="evidence at transcript level"/>
<feature type="compositionally biased region" description="Low complexity" evidence="6">
    <location>
        <begin position="18"/>
        <end position="36"/>
    </location>
</feature>
<evidence type="ECO:0000313" key="9">
    <source>
        <dbReference type="EMBL" id="CDG69165.1"/>
    </source>
</evidence>
<dbReference type="AlphaFoldDB" id="T2MBB0"/>
<feature type="non-terminal residue" evidence="9">
    <location>
        <position position="1"/>
    </location>
</feature>
<feature type="non-terminal residue" evidence="9">
    <location>
        <position position="703"/>
    </location>
</feature>
<comment type="subcellular location">
    <subcellularLocation>
        <location evidence="1">Membrane</location>
        <topology evidence="1">Multi-pass membrane protein</topology>
    </subcellularLocation>
</comment>
<evidence type="ECO:0000256" key="4">
    <source>
        <dbReference type="ARBA" id="ARBA00022989"/>
    </source>
</evidence>
<evidence type="ECO:0000259" key="8">
    <source>
        <dbReference type="Pfam" id="PF07810"/>
    </source>
</evidence>
<evidence type="ECO:0000256" key="5">
    <source>
        <dbReference type="ARBA" id="ARBA00023136"/>
    </source>
</evidence>
<protein>
    <submittedName>
        <fullName evidence="9">Transmembrane channel-like protein 7</fullName>
    </submittedName>
</protein>
<dbReference type="GO" id="GO:0005886">
    <property type="term" value="C:plasma membrane"/>
    <property type="evidence" value="ECO:0007669"/>
    <property type="project" value="InterPro"/>
</dbReference>
<dbReference type="PANTHER" id="PTHR23302:SF24">
    <property type="entry name" value="TMC DOMAIN-CONTAINING PROTEIN"/>
    <property type="match status" value="1"/>
</dbReference>
<keyword evidence="4 7" id="KW-1133">Transmembrane helix</keyword>
<feature type="transmembrane region" description="Helical" evidence="7">
    <location>
        <begin position="460"/>
        <end position="477"/>
    </location>
</feature>
<dbReference type="InterPro" id="IPR038900">
    <property type="entry name" value="TMC"/>
</dbReference>
<feature type="transmembrane region" description="Helical" evidence="7">
    <location>
        <begin position="420"/>
        <end position="440"/>
    </location>
</feature>
<evidence type="ECO:0000256" key="7">
    <source>
        <dbReference type="SAM" id="Phobius"/>
    </source>
</evidence>
<dbReference type="InterPro" id="IPR012496">
    <property type="entry name" value="TMC_dom"/>
</dbReference>
<feature type="region of interest" description="Disordered" evidence="6">
    <location>
        <begin position="1"/>
        <end position="49"/>
    </location>
</feature>
<dbReference type="EMBL" id="HAAD01002933">
    <property type="protein sequence ID" value="CDG69165.1"/>
    <property type="molecule type" value="mRNA"/>
</dbReference>
<gene>
    <name evidence="9" type="primary">TMC7</name>
</gene>
<keyword evidence="5 7" id="KW-0472">Membrane</keyword>
<dbReference type="GO" id="GO:0008381">
    <property type="term" value="F:mechanosensitive monoatomic ion channel activity"/>
    <property type="evidence" value="ECO:0007669"/>
    <property type="project" value="TreeGrafter"/>
</dbReference>
<evidence type="ECO:0000256" key="3">
    <source>
        <dbReference type="ARBA" id="ARBA00022692"/>
    </source>
</evidence>
<evidence type="ECO:0000256" key="6">
    <source>
        <dbReference type="SAM" id="MobiDB-lite"/>
    </source>
</evidence>